<keyword evidence="2" id="KW-1185">Reference proteome</keyword>
<name>A0AAN6PCD3_9PEZI</name>
<organism evidence="1 2">
    <name type="scientific">Parachaetomium inaequale</name>
    <dbReference type="NCBI Taxonomy" id="2588326"/>
    <lineage>
        <taxon>Eukaryota</taxon>
        <taxon>Fungi</taxon>
        <taxon>Dikarya</taxon>
        <taxon>Ascomycota</taxon>
        <taxon>Pezizomycotina</taxon>
        <taxon>Sordariomycetes</taxon>
        <taxon>Sordariomycetidae</taxon>
        <taxon>Sordariales</taxon>
        <taxon>Chaetomiaceae</taxon>
        <taxon>Parachaetomium</taxon>
    </lineage>
</organism>
<protein>
    <submittedName>
        <fullName evidence="1">Uncharacterized protein</fullName>
    </submittedName>
</protein>
<dbReference type="AlphaFoldDB" id="A0AAN6PCD3"/>
<comment type="caution">
    <text evidence="1">The sequence shown here is derived from an EMBL/GenBank/DDBJ whole genome shotgun (WGS) entry which is preliminary data.</text>
</comment>
<evidence type="ECO:0000313" key="1">
    <source>
        <dbReference type="EMBL" id="KAK4038349.1"/>
    </source>
</evidence>
<evidence type="ECO:0000313" key="2">
    <source>
        <dbReference type="Proteomes" id="UP001303115"/>
    </source>
</evidence>
<reference evidence="2" key="1">
    <citation type="journal article" date="2023" name="Mol. Phylogenet. Evol.">
        <title>Genome-scale phylogeny and comparative genomics of the fungal order Sordariales.</title>
        <authorList>
            <person name="Hensen N."/>
            <person name="Bonometti L."/>
            <person name="Westerberg I."/>
            <person name="Brannstrom I.O."/>
            <person name="Guillou S."/>
            <person name="Cros-Aarteil S."/>
            <person name="Calhoun S."/>
            <person name="Haridas S."/>
            <person name="Kuo A."/>
            <person name="Mondo S."/>
            <person name="Pangilinan J."/>
            <person name="Riley R."/>
            <person name="LaButti K."/>
            <person name="Andreopoulos B."/>
            <person name="Lipzen A."/>
            <person name="Chen C."/>
            <person name="Yan M."/>
            <person name="Daum C."/>
            <person name="Ng V."/>
            <person name="Clum A."/>
            <person name="Steindorff A."/>
            <person name="Ohm R.A."/>
            <person name="Martin F."/>
            <person name="Silar P."/>
            <person name="Natvig D.O."/>
            <person name="Lalanne C."/>
            <person name="Gautier V."/>
            <person name="Ament-Velasquez S.L."/>
            <person name="Kruys A."/>
            <person name="Hutchinson M.I."/>
            <person name="Powell A.J."/>
            <person name="Barry K."/>
            <person name="Miller A.N."/>
            <person name="Grigoriev I.V."/>
            <person name="Debuchy R."/>
            <person name="Gladieux P."/>
            <person name="Hiltunen Thoren M."/>
            <person name="Johannesson H."/>
        </authorList>
    </citation>
    <scope>NUCLEOTIDE SEQUENCE [LARGE SCALE GENOMIC DNA]</scope>
    <source>
        <strain evidence="2">CBS 284.82</strain>
    </source>
</reference>
<proteinExistence type="predicted"/>
<sequence length="365" mass="41236">MASQHILATPPSQDAILNSLLENAGAYNARLPRVGLRECDLDAEMPLLPKGAASRVRGYQRPLSAQVHGFFNALRDLEEVSDKQSSDEPDLIRQDDGLRPAIHPECLHHTFHTRRLTVQNPDSLPLLTCLWERLPIAFSSQALQRFARVWEGPWRDARAESGRGVRHVLPLLPSSLTKMPDLVGVSSSSLASSSEFEGMDPVSLKLRGFGSRLEELEIRALSWLHMRHLKVEFHSCAPDGSWYLSGPRGEDPHATGFAGDDNIRVARQRDMFRTLPIAERINLLLLAFASSLQRQRMPSLQNTELFTWVTWQPWVGRAQEYKGDWRPGDEVIKAFKDPVSEDGENMEWEAFECVGEREQDPAIFI</sequence>
<dbReference type="Proteomes" id="UP001303115">
    <property type="component" value="Unassembled WGS sequence"/>
</dbReference>
<accession>A0AAN6PCD3</accession>
<dbReference type="EMBL" id="MU854432">
    <property type="protein sequence ID" value="KAK4038349.1"/>
    <property type="molecule type" value="Genomic_DNA"/>
</dbReference>
<gene>
    <name evidence="1" type="ORF">C8A01DRAFT_48045</name>
</gene>